<dbReference type="OrthoDB" id="3540340at2"/>
<dbReference type="Gene3D" id="1.20.58.130">
    <property type="match status" value="1"/>
</dbReference>
<comment type="caution">
    <text evidence="1">The sequence shown here is derived from an EMBL/GenBank/DDBJ whole genome shotgun (WGS) entry which is preliminary data.</text>
</comment>
<reference evidence="1 2" key="1">
    <citation type="submission" date="2019-10" db="EMBL/GenBank/DDBJ databases">
        <title>Nonomuraea sp. nov., isolated from Phyllanthus amarus.</title>
        <authorList>
            <person name="Klykleung N."/>
            <person name="Tanasupawat S."/>
        </authorList>
    </citation>
    <scope>NUCLEOTIDE SEQUENCE [LARGE SCALE GENOMIC DNA]</scope>
    <source>
        <strain evidence="1 2">PA1-10</strain>
    </source>
</reference>
<organism evidence="1 2">
    <name type="scientific">Nonomuraea phyllanthi</name>
    <dbReference type="NCBI Taxonomy" id="2219224"/>
    <lineage>
        <taxon>Bacteria</taxon>
        <taxon>Bacillati</taxon>
        <taxon>Actinomycetota</taxon>
        <taxon>Actinomycetes</taxon>
        <taxon>Streptosporangiales</taxon>
        <taxon>Streptosporangiaceae</taxon>
        <taxon>Nonomuraea</taxon>
    </lineage>
</organism>
<sequence>MDVQAEILDLKLRVDGLEMSGRPDGPASAAGGEHHLLHEINDRTKRLAAELAVLKAELAAARIETNEQFGAVDVEIAAIRREVHARLAAEDAVPTQVADEFATVRSDIAQEFTSVQSELRDLSIKIDRLLKQDYL</sequence>
<proteinExistence type="predicted"/>
<dbReference type="EMBL" id="VDLX02000017">
    <property type="protein sequence ID" value="KAB8190080.1"/>
    <property type="molecule type" value="Genomic_DNA"/>
</dbReference>
<keyword evidence="2" id="KW-1185">Reference proteome</keyword>
<evidence type="ECO:0000313" key="1">
    <source>
        <dbReference type="EMBL" id="KAB8190080.1"/>
    </source>
</evidence>
<dbReference type="AlphaFoldDB" id="A0A5C4VTA3"/>
<accession>A0A5P9YR79</accession>
<gene>
    <name evidence="1" type="ORF">FH608_037150</name>
</gene>
<dbReference type="Proteomes" id="UP000312512">
    <property type="component" value="Unassembled WGS sequence"/>
</dbReference>
<dbReference type="RefSeq" id="WP_139635060.1">
    <property type="nucleotide sequence ID" value="NZ_CP045572.1"/>
</dbReference>
<name>A0A5C4VTA3_9ACTN</name>
<accession>A0A5C4VTA3</accession>
<protein>
    <submittedName>
        <fullName evidence="1">Uncharacterized protein</fullName>
    </submittedName>
</protein>
<evidence type="ECO:0000313" key="2">
    <source>
        <dbReference type="Proteomes" id="UP000312512"/>
    </source>
</evidence>